<dbReference type="RefSeq" id="WP_005868631.1">
    <property type="nucleotide sequence ID" value="NZ_JH976492.1"/>
</dbReference>
<name>A0AAD2TKB8_PARDI</name>
<dbReference type="AlphaFoldDB" id="A0AAD2TKB8"/>
<sequence length="60" mass="6859">MKRKIYSDPEEVRKELQAIADELNLPINDEKVGFTWTGDGKSMTPEVMQEVLVPLYFSGN</sequence>
<dbReference type="EMBL" id="AGZN01000045">
    <property type="protein sequence ID" value="EKN19792.1"/>
    <property type="molecule type" value="Genomic_DNA"/>
</dbReference>
<protein>
    <submittedName>
        <fullName evidence="1">Uncharacterized protein</fullName>
    </submittedName>
</protein>
<comment type="caution">
    <text evidence="1">The sequence shown here is derived from an EMBL/GenBank/DDBJ whole genome shotgun (WGS) entry which is preliminary data.</text>
</comment>
<evidence type="ECO:0000313" key="1">
    <source>
        <dbReference type="EMBL" id="EKN19792.1"/>
    </source>
</evidence>
<dbReference type="Proteomes" id="UP000006262">
    <property type="component" value="Unassembled WGS sequence"/>
</dbReference>
<evidence type="ECO:0000313" key="2">
    <source>
        <dbReference type="Proteomes" id="UP000006262"/>
    </source>
</evidence>
<gene>
    <name evidence="1" type="ORF">HMPREF1059_04310</name>
</gene>
<reference evidence="1 2" key="1">
    <citation type="submission" date="2012-02" db="EMBL/GenBank/DDBJ databases">
        <title>The Genome Sequence of Parabacteroides distasonis CL09T03C24.</title>
        <authorList>
            <consortium name="The Broad Institute Genome Sequencing Platform"/>
            <person name="Earl A."/>
            <person name="Ward D."/>
            <person name="Feldgarden M."/>
            <person name="Gevers D."/>
            <person name="Zitomersky N.L."/>
            <person name="Coyne M.J."/>
            <person name="Comstock L.E."/>
            <person name="Young S.K."/>
            <person name="Zeng Q."/>
            <person name="Gargeya S."/>
            <person name="Fitzgerald M."/>
            <person name="Haas B."/>
            <person name="Abouelleil A."/>
            <person name="Alvarado L."/>
            <person name="Arachchi H.M."/>
            <person name="Berlin A."/>
            <person name="Chapman S.B."/>
            <person name="Gearin G."/>
            <person name="Goldberg J."/>
            <person name="Griggs A."/>
            <person name="Gujja S."/>
            <person name="Hansen M."/>
            <person name="Heiman D."/>
            <person name="Howarth C."/>
            <person name="Larimer J."/>
            <person name="Lui A."/>
            <person name="MacDonald P.J.P."/>
            <person name="McCowen C."/>
            <person name="Montmayeur A."/>
            <person name="Murphy C."/>
            <person name="Neiman D."/>
            <person name="Pearson M."/>
            <person name="Priest M."/>
            <person name="Roberts A."/>
            <person name="Saif S."/>
            <person name="Shea T."/>
            <person name="Sisk P."/>
            <person name="Stolte C."/>
            <person name="Sykes S."/>
            <person name="Wortman J."/>
            <person name="Nusbaum C."/>
            <person name="Birren B."/>
        </authorList>
    </citation>
    <scope>NUCLEOTIDE SEQUENCE [LARGE SCALE GENOMIC DNA]</scope>
    <source>
        <strain evidence="1 2">CL09T03C24</strain>
    </source>
</reference>
<accession>A0AAD2TKB8</accession>
<proteinExistence type="predicted"/>
<organism evidence="1 2">
    <name type="scientific">Parabacteroides distasonis CL09T03C24</name>
    <dbReference type="NCBI Taxonomy" id="999417"/>
    <lineage>
        <taxon>Bacteria</taxon>
        <taxon>Pseudomonadati</taxon>
        <taxon>Bacteroidota</taxon>
        <taxon>Bacteroidia</taxon>
        <taxon>Bacteroidales</taxon>
        <taxon>Tannerellaceae</taxon>
        <taxon>Parabacteroides</taxon>
    </lineage>
</organism>